<dbReference type="RefSeq" id="WP_207142552.1">
    <property type="nucleotide sequence ID" value="NZ_JAEKJZ010000005.1"/>
</dbReference>
<evidence type="ECO:0000256" key="6">
    <source>
        <dbReference type="SAM" id="Phobius"/>
    </source>
</evidence>
<accession>A0A939J6D6</accession>
<reference evidence="7" key="1">
    <citation type="submission" date="2020-12" db="EMBL/GenBank/DDBJ databases">
        <title>Oil enriched cultivation method for isolating marine PHA-producing bacteria.</title>
        <authorList>
            <person name="Zheng W."/>
            <person name="Yu S."/>
            <person name="Huang Y."/>
        </authorList>
    </citation>
    <scope>NUCLEOTIDE SEQUENCE</scope>
    <source>
        <strain evidence="7">SY-2-12</strain>
    </source>
</reference>
<dbReference type="EMBL" id="JAEKJZ010000005">
    <property type="protein sequence ID" value="MBN9672689.1"/>
    <property type="molecule type" value="Genomic_DNA"/>
</dbReference>
<keyword evidence="4 6" id="KW-1133">Transmembrane helix</keyword>
<keyword evidence="2" id="KW-1003">Cell membrane</keyword>
<comment type="subcellular location">
    <subcellularLocation>
        <location evidence="1">Cell membrane</location>
        <topology evidence="1">Multi-pass membrane protein</topology>
    </subcellularLocation>
</comment>
<evidence type="ECO:0000256" key="4">
    <source>
        <dbReference type="ARBA" id="ARBA00022989"/>
    </source>
</evidence>
<dbReference type="InterPro" id="IPR005171">
    <property type="entry name" value="Cyt_c_oxidase_su4_prok"/>
</dbReference>
<protein>
    <submittedName>
        <fullName evidence="7">Cytochrome C oxidase subunit IV family protein</fullName>
    </submittedName>
</protein>
<evidence type="ECO:0000256" key="1">
    <source>
        <dbReference type="ARBA" id="ARBA00004651"/>
    </source>
</evidence>
<feature type="transmembrane region" description="Helical" evidence="6">
    <location>
        <begin position="64"/>
        <end position="85"/>
    </location>
</feature>
<dbReference type="GO" id="GO:0005886">
    <property type="term" value="C:plasma membrane"/>
    <property type="evidence" value="ECO:0007669"/>
    <property type="project" value="UniProtKB-SubCell"/>
</dbReference>
<evidence type="ECO:0000313" key="7">
    <source>
        <dbReference type="EMBL" id="MBN9672689.1"/>
    </source>
</evidence>
<dbReference type="Pfam" id="PF03626">
    <property type="entry name" value="COX4_pro"/>
    <property type="match status" value="1"/>
</dbReference>
<evidence type="ECO:0000313" key="8">
    <source>
        <dbReference type="Proteomes" id="UP000664096"/>
    </source>
</evidence>
<dbReference type="Proteomes" id="UP000664096">
    <property type="component" value="Unassembled WGS sequence"/>
</dbReference>
<keyword evidence="3 6" id="KW-0812">Transmembrane</keyword>
<organism evidence="7 8">
    <name type="scientific">Roseibium aggregatum</name>
    <dbReference type="NCBI Taxonomy" id="187304"/>
    <lineage>
        <taxon>Bacteria</taxon>
        <taxon>Pseudomonadati</taxon>
        <taxon>Pseudomonadota</taxon>
        <taxon>Alphaproteobacteria</taxon>
        <taxon>Hyphomicrobiales</taxon>
        <taxon>Stappiaceae</taxon>
        <taxon>Roseibium</taxon>
    </lineage>
</organism>
<evidence type="ECO:0000256" key="2">
    <source>
        <dbReference type="ARBA" id="ARBA00022475"/>
    </source>
</evidence>
<evidence type="ECO:0000256" key="5">
    <source>
        <dbReference type="ARBA" id="ARBA00023136"/>
    </source>
</evidence>
<keyword evidence="5 6" id="KW-0472">Membrane</keyword>
<dbReference type="AlphaFoldDB" id="A0A939J6D6"/>
<evidence type="ECO:0000256" key="3">
    <source>
        <dbReference type="ARBA" id="ARBA00022692"/>
    </source>
</evidence>
<gene>
    <name evidence="7" type="ORF">JF539_20205</name>
</gene>
<proteinExistence type="predicted"/>
<comment type="caution">
    <text evidence="7">The sequence shown here is derived from an EMBL/GenBank/DDBJ whole genome shotgun (WGS) entry which is preliminary data.</text>
</comment>
<sequence length="90" mass="9622">MIHDATTRAWVALSILSAASVMVASTTGTGVGGSLSGAVILLFAWVKARIVLARYLGLWQAPGWLAGFNWVLGFYCLLLLGLFLVPELTR</sequence>
<name>A0A939J6D6_9HYPH</name>